<dbReference type="GO" id="GO:1901982">
    <property type="term" value="F:maltose binding"/>
    <property type="evidence" value="ECO:0007669"/>
    <property type="project" value="TreeGrafter"/>
</dbReference>
<evidence type="ECO:0000313" key="7">
    <source>
        <dbReference type="Proteomes" id="UP000184278"/>
    </source>
</evidence>
<dbReference type="OrthoDB" id="9764072at2"/>
<keyword evidence="3 5" id="KW-0732">Signal</keyword>
<dbReference type="GeneID" id="89509676"/>
<sequence length="501" mass="53996">MVRKFLSILLSLFLVAVLISGCGSKTQETAQQEAPQEEADGALPSGTVNLRVWGAEEDGDLINQIISNFKSKYGSQATLNITFEAHSESSCKDEILGDVLNAPDVFTFADDQLMAFVASGVLKEVENSSEISGRNLAAASEAASVGGKLYAYPLTADNGYFLYYNKAYLSEEDVQTMDGLLLAAGRQGKKVFMEINSGWYMYSFFGLTDMEIGLNDDGISTYCNWNSKTTNITGEDVAEAMLKIGTNKAFTCVSDSGFASGAADGTFVAGVSGVWDENSIKEAWGDDYAACKLPTYTVAGQQLQMASYAGYKLVGVNSYSENLAWATLFADFITNEESQTLRFEMRGQGPSNLNASAAGEVAESKALQALQQQAEFSSLQRVGGTYWTPAADFGTLMCEGNPSGKTLQVLLNEMVSAITGEEIVEEEDASEEAAEEVAEDLDETSEDAEDVDEASEEEAEDAENSEESEDTETSEEDTEEQSEEAEESPEEDTDEEASDNS</sequence>
<dbReference type="RefSeq" id="WP_073387666.1">
    <property type="nucleotide sequence ID" value="NZ_FQXK01000017.1"/>
</dbReference>
<proteinExistence type="inferred from homology"/>
<dbReference type="Gene3D" id="3.40.190.10">
    <property type="entry name" value="Periplasmic binding protein-like II"/>
    <property type="match status" value="2"/>
</dbReference>
<protein>
    <submittedName>
        <fullName evidence="6">Arabinogalactan oligomer / maltooligosaccharide transport system substrate-binding protein</fullName>
    </submittedName>
</protein>
<dbReference type="Pfam" id="PF13416">
    <property type="entry name" value="SBP_bac_8"/>
    <property type="match status" value="1"/>
</dbReference>
<feature type="chain" id="PRO_5039342792" evidence="5">
    <location>
        <begin position="22"/>
        <end position="501"/>
    </location>
</feature>
<reference evidence="7" key="1">
    <citation type="submission" date="2016-11" db="EMBL/GenBank/DDBJ databases">
        <authorList>
            <person name="Varghese N."/>
            <person name="Submissions S."/>
        </authorList>
    </citation>
    <scope>NUCLEOTIDE SEQUENCE [LARGE SCALE GENOMIC DNA]</scope>
    <source>
        <strain evidence="7">DSM 3071</strain>
    </source>
</reference>
<feature type="signal peptide" evidence="5">
    <location>
        <begin position="1"/>
        <end position="21"/>
    </location>
</feature>
<dbReference type="STRING" id="1121131.SAMN02745229_02160"/>
<gene>
    <name evidence="6" type="ORF">SAMN02745229_02160</name>
</gene>
<dbReference type="SUPFAM" id="SSF53850">
    <property type="entry name" value="Periplasmic binding protein-like II"/>
    <property type="match status" value="1"/>
</dbReference>
<feature type="region of interest" description="Disordered" evidence="4">
    <location>
        <begin position="423"/>
        <end position="501"/>
    </location>
</feature>
<dbReference type="PANTHER" id="PTHR30061:SF50">
    <property type="entry name" value="MALTOSE_MALTODEXTRIN-BINDING PERIPLASMIC PROTEIN"/>
    <property type="match status" value="1"/>
</dbReference>
<evidence type="ECO:0000256" key="4">
    <source>
        <dbReference type="SAM" id="MobiDB-lite"/>
    </source>
</evidence>
<comment type="similarity">
    <text evidence="1">Belongs to the bacterial solute-binding protein 1 family.</text>
</comment>
<evidence type="ECO:0000256" key="1">
    <source>
        <dbReference type="ARBA" id="ARBA00008520"/>
    </source>
</evidence>
<keyword evidence="2" id="KW-0813">Transport</keyword>
<dbReference type="GO" id="GO:0055052">
    <property type="term" value="C:ATP-binding cassette (ABC) transporter complex, substrate-binding subunit-containing"/>
    <property type="evidence" value="ECO:0007669"/>
    <property type="project" value="TreeGrafter"/>
</dbReference>
<dbReference type="GO" id="GO:0042956">
    <property type="term" value="P:maltodextrin transmembrane transport"/>
    <property type="evidence" value="ECO:0007669"/>
    <property type="project" value="TreeGrafter"/>
</dbReference>
<accession>A0A1M5ZDF2</accession>
<dbReference type="InterPro" id="IPR006059">
    <property type="entry name" value="SBP"/>
</dbReference>
<dbReference type="PANTHER" id="PTHR30061">
    <property type="entry name" value="MALTOSE-BINDING PERIPLASMIC PROTEIN"/>
    <property type="match status" value="1"/>
</dbReference>
<name>A0A1M5ZDF2_BUTFI</name>
<dbReference type="AlphaFoldDB" id="A0A1M5ZDF2"/>
<keyword evidence="7" id="KW-1185">Reference proteome</keyword>
<organism evidence="6 7">
    <name type="scientific">Butyrivibrio fibrisolvens DSM 3071</name>
    <dbReference type="NCBI Taxonomy" id="1121131"/>
    <lineage>
        <taxon>Bacteria</taxon>
        <taxon>Bacillati</taxon>
        <taxon>Bacillota</taxon>
        <taxon>Clostridia</taxon>
        <taxon>Lachnospirales</taxon>
        <taxon>Lachnospiraceae</taxon>
        <taxon>Butyrivibrio</taxon>
    </lineage>
</organism>
<evidence type="ECO:0000313" key="6">
    <source>
        <dbReference type="EMBL" id="SHI22226.1"/>
    </source>
</evidence>
<dbReference type="PROSITE" id="PS51257">
    <property type="entry name" value="PROKAR_LIPOPROTEIN"/>
    <property type="match status" value="1"/>
</dbReference>
<dbReference type="EMBL" id="FQXK01000017">
    <property type="protein sequence ID" value="SHI22226.1"/>
    <property type="molecule type" value="Genomic_DNA"/>
</dbReference>
<evidence type="ECO:0000256" key="3">
    <source>
        <dbReference type="ARBA" id="ARBA00022729"/>
    </source>
</evidence>
<evidence type="ECO:0000256" key="5">
    <source>
        <dbReference type="SAM" id="SignalP"/>
    </source>
</evidence>
<evidence type="ECO:0000256" key="2">
    <source>
        <dbReference type="ARBA" id="ARBA00022448"/>
    </source>
</evidence>
<dbReference type="GO" id="GO:0015768">
    <property type="term" value="P:maltose transport"/>
    <property type="evidence" value="ECO:0007669"/>
    <property type="project" value="TreeGrafter"/>
</dbReference>
<dbReference type="Proteomes" id="UP000184278">
    <property type="component" value="Unassembled WGS sequence"/>
</dbReference>